<dbReference type="PROSITE" id="PS50893">
    <property type="entry name" value="ABC_TRANSPORTER_2"/>
    <property type="match status" value="1"/>
</dbReference>
<keyword evidence="4 6" id="KW-0067">ATP-binding</keyword>
<dbReference type="GO" id="GO:0016887">
    <property type="term" value="F:ATP hydrolysis activity"/>
    <property type="evidence" value="ECO:0007669"/>
    <property type="project" value="InterPro"/>
</dbReference>
<dbReference type="PANTHER" id="PTHR42788">
    <property type="entry name" value="TAURINE IMPORT ATP-BINDING PROTEIN-RELATED"/>
    <property type="match status" value="1"/>
</dbReference>
<dbReference type="AlphaFoldDB" id="A0A250AWC2"/>
<feature type="domain" description="ABC transporter" evidence="5">
    <location>
        <begin position="4"/>
        <end position="239"/>
    </location>
</feature>
<evidence type="ECO:0000256" key="1">
    <source>
        <dbReference type="ARBA" id="ARBA00005417"/>
    </source>
</evidence>
<keyword evidence="7" id="KW-1185">Reference proteome</keyword>
<evidence type="ECO:0000313" key="6">
    <source>
        <dbReference type="EMBL" id="ATA18237.1"/>
    </source>
</evidence>
<dbReference type="SMART" id="SM00382">
    <property type="entry name" value="AAA"/>
    <property type="match status" value="1"/>
</dbReference>
<proteinExistence type="inferred from homology"/>
<evidence type="ECO:0000256" key="4">
    <source>
        <dbReference type="ARBA" id="ARBA00022840"/>
    </source>
</evidence>
<dbReference type="InterPro" id="IPR050166">
    <property type="entry name" value="ABC_transporter_ATP-bind"/>
</dbReference>
<keyword evidence="2" id="KW-0813">Transport</keyword>
<comment type="similarity">
    <text evidence="1">Belongs to the ABC transporter superfamily.</text>
</comment>
<gene>
    <name evidence="6" type="ORF">AWC35_02080</name>
</gene>
<dbReference type="InterPro" id="IPR027417">
    <property type="entry name" value="P-loop_NTPase"/>
</dbReference>
<protein>
    <submittedName>
        <fullName evidence="6">Nitrate ABC transporter ATP-binding protein</fullName>
    </submittedName>
</protein>
<dbReference type="CDD" id="cd03293">
    <property type="entry name" value="ABC_NrtD_SsuB_transporters"/>
    <property type="match status" value="1"/>
</dbReference>
<dbReference type="RefSeq" id="WP_095844831.1">
    <property type="nucleotide sequence ID" value="NZ_CAMKXY010000001.1"/>
</dbReference>
<dbReference type="KEGG" id="gqu:AWC35_02080"/>
<dbReference type="EMBL" id="CP014136">
    <property type="protein sequence ID" value="ATA18237.1"/>
    <property type="molecule type" value="Genomic_DNA"/>
</dbReference>
<dbReference type="Proteomes" id="UP000217182">
    <property type="component" value="Chromosome"/>
</dbReference>
<dbReference type="Gene3D" id="3.40.50.300">
    <property type="entry name" value="P-loop containing nucleotide triphosphate hydrolases"/>
    <property type="match status" value="1"/>
</dbReference>
<evidence type="ECO:0000256" key="2">
    <source>
        <dbReference type="ARBA" id="ARBA00022448"/>
    </source>
</evidence>
<dbReference type="OrthoDB" id="9802264at2"/>
<evidence type="ECO:0000256" key="3">
    <source>
        <dbReference type="ARBA" id="ARBA00022741"/>
    </source>
</evidence>
<dbReference type="InterPro" id="IPR017871">
    <property type="entry name" value="ABC_transporter-like_CS"/>
</dbReference>
<evidence type="ECO:0000313" key="7">
    <source>
        <dbReference type="Proteomes" id="UP000217182"/>
    </source>
</evidence>
<organism evidence="6 7">
    <name type="scientific">Gibbsiella quercinecans</name>
    <dbReference type="NCBI Taxonomy" id="929813"/>
    <lineage>
        <taxon>Bacteria</taxon>
        <taxon>Pseudomonadati</taxon>
        <taxon>Pseudomonadota</taxon>
        <taxon>Gammaproteobacteria</taxon>
        <taxon>Enterobacterales</taxon>
        <taxon>Yersiniaceae</taxon>
        <taxon>Gibbsiella</taxon>
    </lineage>
</organism>
<dbReference type="PANTHER" id="PTHR42788:SF13">
    <property type="entry name" value="ALIPHATIC SULFONATES IMPORT ATP-BINDING PROTEIN SSUB"/>
    <property type="match status" value="1"/>
</dbReference>
<dbReference type="InterPro" id="IPR003593">
    <property type="entry name" value="AAA+_ATPase"/>
</dbReference>
<reference evidence="6 7" key="1">
    <citation type="submission" date="2016-01" db="EMBL/GenBank/DDBJ databases">
        <authorList>
            <person name="Oliw E.H."/>
        </authorList>
    </citation>
    <scope>NUCLEOTIDE SEQUENCE [LARGE SCALE GENOMIC DNA]</scope>
    <source>
        <strain evidence="6 7">FRB97</strain>
    </source>
</reference>
<dbReference type="Pfam" id="PF00005">
    <property type="entry name" value="ABC_tran"/>
    <property type="match status" value="1"/>
</dbReference>
<sequence length="258" mass="29562">MSFVKFENVSLAYNSEQLAIKDINFSINENEFVALVGPSGCGKSTFMKLTSGLIAPSKGYVFVNKREVSGPQKCVGMAFQASNLLPWRTTLQNVMLPMEIVEPYRSTRRKKGREYEEQARALLKRVGLEGYEDKFPWELSGGMQQRASICRALIHKPRLLMLDEPFGALDAFTREELWCMVRDLWQEAPFTVVLVTHDLREAVFLADTVYVMSARPGRIIARREIEIPRPRDLQVAYTDAFSRYVLELREHISSQHHA</sequence>
<evidence type="ECO:0000259" key="5">
    <source>
        <dbReference type="PROSITE" id="PS50893"/>
    </source>
</evidence>
<dbReference type="InterPro" id="IPR003439">
    <property type="entry name" value="ABC_transporter-like_ATP-bd"/>
</dbReference>
<keyword evidence="3" id="KW-0547">Nucleotide-binding</keyword>
<dbReference type="SUPFAM" id="SSF52540">
    <property type="entry name" value="P-loop containing nucleoside triphosphate hydrolases"/>
    <property type="match status" value="1"/>
</dbReference>
<dbReference type="GO" id="GO:0005524">
    <property type="term" value="F:ATP binding"/>
    <property type="evidence" value="ECO:0007669"/>
    <property type="project" value="UniProtKB-KW"/>
</dbReference>
<dbReference type="PROSITE" id="PS00211">
    <property type="entry name" value="ABC_TRANSPORTER_1"/>
    <property type="match status" value="1"/>
</dbReference>
<name>A0A250AWC2_9GAMM</name>
<accession>A0A250AWC2</accession>